<reference evidence="5" key="1">
    <citation type="journal article" date="2019" name="Int. J. Syst. Evol. Microbiol.">
        <title>The Global Catalogue of Microorganisms (GCM) 10K type strain sequencing project: providing services to taxonomists for standard genome sequencing and annotation.</title>
        <authorList>
            <consortium name="The Broad Institute Genomics Platform"/>
            <consortium name="The Broad Institute Genome Sequencing Center for Infectious Disease"/>
            <person name="Wu L."/>
            <person name="Ma J."/>
        </authorList>
    </citation>
    <scope>NUCLEOTIDE SEQUENCE [LARGE SCALE GENOMIC DNA]</scope>
    <source>
        <strain evidence="5">CGMCC 1.15399</strain>
    </source>
</reference>
<evidence type="ECO:0000259" key="3">
    <source>
        <dbReference type="PROSITE" id="PS50043"/>
    </source>
</evidence>
<dbReference type="PROSITE" id="PS50043">
    <property type="entry name" value="HTH_LUXR_2"/>
    <property type="match status" value="1"/>
</dbReference>
<gene>
    <name evidence="4" type="ORF">ACFSJ0_44625</name>
</gene>
<organism evidence="4 5">
    <name type="scientific">Nonomuraea guangzhouensis</name>
    <dbReference type="NCBI Taxonomy" id="1291555"/>
    <lineage>
        <taxon>Bacteria</taxon>
        <taxon>Bacillati</taxon>
        <taxon>Actinomycetota</taxon>
        <taxon>Actinomycetes</taxon>
        <taxon>Streptosporangiales</taxon>
        <taxon>Streptosporangiaceae</taxon>
        <taxon>Nonomuraea</taxon>
    </lineage>
</organism>
<accession>A0ABW4GN42</accession>
<keyword evidence="5" id="KW-1185">Reference proteome</keyword>
<comment type="caution">
    <text evidence="4">The sequence shown here is derived from an EMBL/GenBank/DDBJ whole genome shotgun (WGS) entry which is preliminary data.</text>
</comment>
<keyword evidence="2" id="KW-0067">ATP-binding</keyword>
<sequence length="1020" mass="106443">MLHGRGAEQAEVDALLEAARAGRSGAVIVKGETGIGKSALLDYAAERAAGWPMLRTLGVESETELPFAALHLLLRPVLGHVERLPSGQAAALRGAIGAAPAGVADRFLVGLAALTLLSDLAGDGPILCLIDDAQWLDDASADALLFAARRLNAEGVVMLFASRDGAATPRPDAMTTPGETSPWMGALAVPTVAPPRVEPMAAPGDTRPRMEALASTGVAELRLGRLEAAAAEAFLSERADDLAPQVRRRVLDEAAGNPLALIEFAAVLTPEQRAGRLSPLPFAGESGPLSQRVRNTFEAHIDRFPEPARTALLVAAADDTGDLDLVLRAAARLGATVADLALAEREELIQLSAAGLSFRHPLIRSAAYRGAPYFRRVAAHLALAESLSAQPAGCLGDQTAMSLTGQVTRHLKARTATALHDRTEPPLNGQAAPPLNGQAVESLGGQARADRRAWHRAAAATGPDEEVAGDLERAAVRARDRQGSAAASVAYERAADLTADTVHTARRLIAAAELAVQAGQLKRAIGLADRAAPFATTPAEHAGLARVRACVEVEQGSPSAAGRLLTEGAEYVLTADPALAARMLAEAIHYASFAADPKLAHDADLRLSALPLPRGPLTAGMVVEDGRPAEDVSPIRTAAELAAGMAVVARLVAGQPVTDVSPIRAVAALAGEFGELLPLATSLSIISGDEVTAHQLAGSLVARCREHGLIGVLPQALALLAQAQLLRGRHREATAAASEALSVASDIHQAHRAGHVHGLLAWMAAVGGEEERCRELAARADGDVEATRALAAWALGLSQLGWGRAGAALDHLQTAGQRHPVVALYAAPDLVEAAVRAGRDDLAVRAAAGFEGWAVVVDRPWATAVAARLRGLLAQGDEAGEHFARAVAVPADQPFQQARNELLYGEWLRRAHRRSDARLRLRAAFEGFDALGAVPWARRAHGELEAAGEAAAVSASGGLLDRLTPQERQVVRLAAAGLSNRQIGARLFLSPRTVGHHLYKAFPKLGVASRAQLTGLDLSR</sequence>
<dbReference type="SMART" id="SM00421">
    <property type="entry name" value="HTH_LUXR"/>
    <property type="match status" value="1"/>
</dbReference>
<dbReference type="CDD" id="cd06170">
    <property type="entry name" value="LuxR_C_like"/>
    <property type="match status" value="1"/>
</dbReference>
<dbReference type="Pfam" id="PF00196">
    <property type="entry name" value="GerE"/>
    <property type="match status" value="1"/>
</dbReference>
<evidence type="ECO:0000256" key="2">
    <source>
        <dbReference type="ARBA" id="ARBA00022840"/>
    </source>
</evidence>
<evidence type="ECO:0000256" key="1">
    <source>
        <dbReference type="ARBA" id="ARBA00022741"/>
    </source>
</evidence>
<name>A0ABW4GN42_9ACTN</name>
<dbReference type="RefSeq" id="WP_219528293.1">
    <property type="nucleotide sequence ID" value="NZ_JAHKRM010000004.1"/>
</dbReference>
<dbReference type="InterPro" id="IPR000792">
    <property type="entry name" value="Tscrpt_reg_LuxR_C"/>
</dbReference>
<dbReference type="PANTHER" id="PTHR16305">
    <property type="entry name" value="TESTICULAR SOLUBLE ADENYLYL CYCLASE"/>
    <property type="match status" value="1"/>
</dbReference>
<dbReference type="InterPro" id="IPR041664">
    <property type="entry name" value="AAA_16"/>
</dbReference>
<evidence type="ECO:0000313" key="5">
    <source>
        <dbReference type="Proteomes" id="UP001597097"/>
    </source>
</evidence>
<evidence type="ECO:0000313" key="4">
    <source>
        <dbReference type="EMBL" id="MFD1544193.1"/>
    </source>
</evidence>
<feature type="domain" description="HTH luxR-type" evidence="3">
    <location>
        <begin position="956"/>
        <end position="1020"/>
    </location>
</feature>
<keyword evidence="1" id="KW-0547">Nucleotide-binding</keyword>
<proteinExistence type="predicted"/>
<dbReference type="Pfam" id="PF13191">
    <property type="entry name" value="AAA_16"/>
    <property type="match status" value="1"/>
</dbReference>
<dbReference type="PANTHER" id="PTHR16305:SF35">
    <property type="entry name" value="TRANSCRIPTIONAL ACTIVATOR DOMAIN"/>
    <property type="match status" value="1"/>
</dbReference>
<protein>
    <submittedName>
        <fullName evidence="4">AAA family ATPase</fullName>
    </submittedName>
</protein>
<dbReference type="Proteomes" id="UP001597097">
    <property type="component" value="Unassembled WGS sequence"/>
</dbReference>
<dbReference type="EMBL" id="JBHUCM010000043">
    <property type="protein sequence ID" value="MFD1544193.1"/>
    <property type="molecule type" value="Genomic_DNA"/>
</dbReference>